<reference evidence="2" key="2">
    <citation type="submission" date="2022-03" db="EMBL/GenBank/DDBJ databases">
        <title>Draft title - Genomic analysis of global carrot germplasm unveils the trajectory of domestication and the origin of high carotenoid orange carrot.</title>
        <authorList>
            <person name="Iorizzo M."/>
            <person name="Ellison S."/>
            <person name="Senalik D."/>
            <person name="Macko-Podgorni A."/>
            <person name="Grzebelus D."/>
            <person name="Bostan H."/>
            <person name="Rolling W."/>
            <person name="Curaba J."/>
            <person name="Simon P."/>
        </authorList>
    </citation>
    <scope>NUCLEOTIDE SEQUENCE</scope>
    <source>
        <tissue evidence="2">Leaf</tissue>
    </source>
</reference>
<dbReference type="Proteomes" id="UP000077755">
    <property type="component" value="Chromosome 3"/>
</dbReference>
<proteinExistence type="predicted"/>
<dbReference type="EMBL" id="LNRQ01000003">
    <property type="protein sequence ID" value="KZN02633.1"/>
    <property type="molecule type" value="Genomic_DNA"/>
</dbReference>
<dbReference type="Gramene" id="KZN02633">
    <property type="protein sequence ID" value="KZN02633"/>
    <property type="gene ID" value="DCAR_011387"/>
</dbReference>
<organism evidence="1">
    <name type="scientific">Daucus carota subsp. sativus</name>
    <name type="common">Carrot</name>
    <dbReference type="NCBI Taxonomy" id="79200"/>
    <lineage>
        <taxon>Eukaryota</taxon>
        <taxon>Viridiplantae</taxon>
        <taxon>Streptophyta</taxon>
        <taxon>Embryophyta</taxon>
        <taxon>Tracheophyta</taxon>
        <taxon>Spermatophyta</taxon>
        <taxon>Magnoliopsida</taxon>
        <taxon>eudicotyledons</taxon>
        <taxon>Gunneridae</taxon>
        <taxon>Pentapetalae</taxon>
        <taxon>asterids</taxon>
        <taxon>campanulids</taxon>
        <taxon>Apiales</taxon>
        <taxon>Apiaceae</taxon>
        <taxon>Apioideae</taxon>
        <taxon>Scandiceae</taxon>
        <taxon>Daucinae</taxon>
        <taxon>Daucus</taxon>
        <taxon>Daucus sect. Daucus</taxon>
    </lineage>
</organism>
<evidence type="ECO:0000313" key="2">
    <source>
        <dbReference type="EMBL" id="WOG93601.1"/>
    </source>
</evidence>
<name>A0A162AKX0_DAUCS</name>
<dbReference type="AlphaFoldDB" id="A0A162AKX0"/>
<keyword evidence="3" id="KW-1185">Reference proteome</keyword>
<protein>
    <recommendedName>
        <fullName evidence="4">DUF295 domain-containing protein</fullName>
    </recommendedName>
</protein>
<evidence type="ECO:0008006" key="4">
    <source>
        <dbReference type="Google" id="ProtNLM"/>
    </source>
</evidence>
<gene>
    <name evidence="1" type="ORF">DCAR_011387</name>
    <name evidence="2" type="ORF">DCAR_0312887</name>
</gene>
<reference evidence="1" key="1">
    <citation type="journal article" date="2016" name="Nat. Genet.">
        <title>A high-quality carrot genome assembly provides new insights into carotenoid accumulation and asterid genome evolution.</title>
        <authorList>
            <person name="Iorizzo M."/>
            <person name="Ellison S."/>
            <person name="Senalik D."/>
            <person name="Zeng P."/>
            <person name="Satapoomin P."/>
            <person name="Huang J."/>
            <person name="Bowman M."/>
            <person name="Iovene M."/>
            <person name="Sanseverino W."/>
            <person name="Cavagnaro P."/>
            <person name="Yildiz M."/>
            <person name="Macko-Podgorni A."/>
            <person name="Moranska E."/>
            <person name="Grzebelus E."/>
            <person name="Grzebelus D."/>
            <person name="Ashrafi H."/>
            <person name="Zheng Z."/>
            <person name="Cheng S."/>
            <person name="Spooner D."/>
            <person name="Van Deynze A."/>
            <person name="Simon P."/>
        </authorList>
    </citation>
    <scope>NUCLEOTIDE SEQUENCE [LARGE SCALE GENOMIC DNA]</scope>
    <source>
        <tissue evidence="1">Leaf</tissue>
    </source>
</reference>
<sequence length="253" mass="29205">MMVSLFSYLEDFTVVEKEKNQQAVKKTSEDKKLSLLSKLLMNLSRRTMEKLCFADQIRFNGISKRWLYLDKYRKAPSGSLPCFASVEKLQNGNLQCQFYESSDFNPFSVDKIDLGYEAFELNGELGLVYFYDDELNGGYDDCEKLGYVRIFDQADKIWVRLESLGHRALYVSSNTFSISADGEEARKNGVLPGKIYRTDRSGCVSVYSLVKGDLFKFSPCPGSRNREEVVDGKLGFWVEPRYQLQTESRYKKW</sequence>
<accession>A0A162AKX0</accession>
<evidence type="ECO:0000313" key="1">
    <source>
        <dbReference type="EMBL" id="KZN02633.1"/>
    </source>
</evidence>
<evidence type="ECO:0000313" key="3">
    <source>
        <dbReference type="Proteomes" id="UP000077755"/>
    </source>
</evidence>
<dbReference type="EMBL" id="CP093345">
    <property type="protein sequence ID" value="WOG93601.1"/>
    <property type="molecule type" value="Genomic_DNA"/>
</dbReference>